<keyword evidence="1" id="KW-0812">Transmembrane</keyword>
<dbReference type="RefSeq" id="WP_216131858.1">
    <property type="nucleotide sequence ID" value="NZ_CP064782.1"/>
</dbReference>
<keyword evidence="3" id="KW-1185">Reference proteome</keyword>
<reference evidence="2" key="1">
    <citation type="submission" date="2020-11" db="EMBL/GenBank/DDBJ databases">
        <title>Azospira inquinata sp. nov.</title>
        <authorList>
            <person name="Moe W.M."/>
            <person name="Mikes M.C."/>
        </authorList>
    </citation>
    <scope>NUCLEOTIDE SEQUENCE</scope>
    <source>
        <strain evidence="2">Azo-3</strain>
    </source>
</reference>
<dbReference type="KEGG" id="aiq:Azoinq_04475"/>
<dbReference type="EMBL" id="CP064782">
    <property type="protein sequence ID" value="QWT49870.1"/>
    <property type="molecule type" value="Genomic_DNA"/>
</dbReference>
<keyword evidence="1" id="KW-0472">Membrane</keyword>
<protein>
    <submittedName>
        <fullName evidence="2">Uncharacterized protein</fullName>
    </submittedName>
</protein>
<gene>
    <name evidence="2" type="ORF">Azoinq_04475</name>
</gene>
<sequence length="77" mass="8731">MKFLTRIGFALLFLLVAGFTLAALSGHSVWVRWFGAMLMAFLLLAGLVSLFVVFTHGLRHRWLAAHRKEDSFSDTTY</sequence>
<dbReference type="AlphaFoldDB" id="A0A975SP06"/>
<accession>A0A975SP06</accession>
<keyword evidence="1" id="KW-1133">Transmembrane helix</keyword>
<evidence type="ECO:0000256" key="1">
    <source>
        <dbReference type="SAM" id="Phobius"/>
    </source>
</evidence>
<evidence type="ECO:0000313" key="2">
    <source>
        <dbReference type="EMBL" id="QWT49870.1"/>
    </source>
</evidence>
<dbReference type="Proteomes" id="UP000683428">
    <property type="component" value="Chromosome"/>
</dbReference>
<feature type="transmembrane region" description="Helical" evidence="1">
    <location>
        <begin position="32"/>
        <end position="58"/>
    </location>
</feature>
<organism evidence="2 3">
    <name type="scientific">Azospira inquinata</name>
    <dbReference type="NCBI Taxonomy" id="2785627"/>
    <lineage>
        <taxon>Bacteria</taxon>
        <taxon>Pseudomonadati</taxon>
        <taxon>Pseudomonadota</taxon>
        <taxon>Betaproteobacteria</taxon>
        <taxon>Rhodocyclales</taxon>
        <taxon>Rhodocyclaceae</taxon>
        <taxon>Azospira</taxon>
    </lineage>
</organism>
<name>A0A975SP06_9RHOO</name>
<evidence type="ECO:0000313" key="3">
    <source>
        <dbReference type="Proteomes" id="UP000683428"/>
    </source>
</evidence>
<proteinExistence type="predicted"/>